<evidence type="ECO:0000256" key="1">
    <source>
        <dbReference type="ARBA" id="ARBA00004477"/>
    </source>
</evidence>
<accession>A0A3M7P5J7</accession>
<evidence type="ECO:0000256" key="4">
    <source>
        <dbReference type="ARBA" id="ARBA00022692"/>
    </source>
</evidence>
<dbReference type="PANTHER" id="PTHR10778">
    <property type="entry name" value="SOLUTE CARRIER FAMILY 35 MEMBER B"/>
    <property type="match status" value="1"/>
</dbReference>
<keyword evidence="4 8" id="KW-0812">Transmembrane</keyword>
<dbReference type="Proteomes" id="UP000276133">
    <property type="component" value="Unassembled WGS sequence"/>
</dbReference>
<dbReference type="EMBL" id="REGN01013116">
    <property type="protein sequence ID" value="RMZ94348.1"/>
    <property type="molecule type" value="Genomic_DNA"/>
</dbReference>
<dbReference type="OrthoDB" id="78344at2759"/>
<feature type="transmembrane region" description="Helical" evidence="8">
    <location>
        <begin position="216"/>
        <end position="240"/>
    </location>
</feature>
<dbReference type="PANTHER" id="PTHR10778:SF10">
    <property type="entry name" value="SOLUTE CARRIER FAMILY 35 MEMBER B1"/>
    <property type="match status" value="1"/>
</dbReference>
<feature type="transmembrane region" description="Helical" evidence="8">
    <location>
        <begin position="246"/>
        <end position="265"/>
    </location>
</feature>
<reference evidence="9 10" key="1">
    <citation type="journal article" date="2018" name="Sci. Rep.">
        <title>Genomic signatures of local adaptation to the degree of environmental predictability in rotifers.</title>
        <authorList>
            <person name="Franch-Gras L."/>
            <person name="Hahn C."/>
            <person name="Garcia-Roger E.M."/>
            <person name="Carmona M.J."/>
            <person name="Serra M."/>
            <person name="Gomez A."/>
        </authorList>
    </citation>
    <scope>NUCLEOTIDE SEQUENCE [LARGE SCALE GENOMIC DNA]</scope>
    <source>
        <strain evidence="9">HYR1</strain>
    </source>
</reference>
<feature type="transmembrane region" description="Helical" evidence="8">
    <location>
        <begin position="49"/>
        <end position="71"/>
    </location>
</feature>
<dbReference type="GO" id="GO:0000139">
    <property type="term" value="C:Golgi membrane"/>
    <property type="evidence" value="ECO:0007669"/>
    <property type="project" value="TreeGrafter"/>
</dbReference>
<evidence type="ECO:0000256" key="6">
    <source>
        <dbReference type="ARBA" id="ARBA00022989"/>
    </source>
</evidence>
<evidence type="ECO:0000256" key="2">
    <source>
        <dbReference type="ARBA" id="ARBA00010694"/>
    </source>
</evidence>
<comment type="similarity">
    <text evidence="2">Belongs to the nucleotide-sugar transporter family. SLC35B subfamily.</text>
</comment>
<dbReference type="STRING" id="10195.A0A3M7P5J7"/>
<feature type="transmembrane region" description="Helical" evidence="8">
    <location>
        <begin position="138"/>
        <end position="155"/>
    </location>
</feature>
<gene>
    <name evidence="9" type="ORF">BpHYR1_030653</name>
</gene>
<comment type="caution">
    <text evidence="9">The sequence shown here is derived from an EMBL/GenBank/DDBJ whole genome shotgun (WGS) entry which is preliminary data.</text>
</comment>
<evidence type="ECO:0000256" key="3">
    <source>
        <dbReference type="ARBA" id="ARBA00022448"/>
    </source>
</evidence>
<evidence type="ECO:0000256" key="5">
    <source>
        <dbReference type="ARBA" id="ARBA00022824"/>
    </source>
</evidence>
<dbReference type="GO" id="GO:0005459">
    <property type="term" value="F:UDP-galactose transmembrane transporter activity"/>
    <property type="evidence" value="ECO:0007669"/>
    <property type="project" value="TreeGrafter"/>
</dbReference>
<feature type="transmembrane region" description="Helical" evidence="8">
    <location>
        <begin position="175"/>
        <end position="195"/>
    </location>
</feature>
<dbReference type="GO" id="GO:0005460">
    <property type="term" value="F:UDP-glucose transmembrane transporter activity"/>
    <property type="evidence" value="ECO:0007669"/>
    <property type="project" value="TreeGrafter"/>
</dbReference>
<name>A0A3M7P5J7_BRAPC</name>
<dbReference type="SUPFAM" id="SSF103481">
    <property type="entry name" value="Multidrug resistance efflux transporter EmrE"/>
    <property type="match status" value="2"/>
</dbReference>
<comment type="subcellular location">
    <subcellularLocation>
        <location evidence="1">Endoplasmic reticulum membrane</location>
        <topology evidence="1">Multi-pass membrane protein</topology>
    </subcellularLocation>
</comment>
<keyword evidence="10" id="KW-1185">Reference proteome</keyword>
<dbReference type="Gene3D" id="1.10.3730.20">
    <property type="match status" value="1"/>
</dbReference>
<evidence type="ECO:0000313" key="9">
    <source>
        <dbReference type="EMBL" id="RMZ94348.1"/>
    </source>
</evidence>
<proteinExistence type="inferred from homology"/>
<organism evidence="9 10">
    <name type="scientific">Brachionus plicatilis</name>
    <name type="common">Marine rotifer</name>
    <name type="synonym">Brachionus muelleri</name>
    <dbReference type="NCBI Taxonomy" id="10195"/>
    <lineage>
        <taxon>Eukaryota</taxon>
        <taxon>Metazoa</taxon>
        <taxon>Spiralia</taxon>
        <taxon>Gnathifera</taxon>
        <taxon>Rotifera</taxon>
        <taxon>Eurotatoria</taxon>
        <taxon>Monogononta</taxon>
        <taxon>Pseudotrocha</taxon>
        <taxon>Ploima</taxon>
        <taxon>Brachionidae</taxon>
        <taxon>Brachionus</taxon>
    </lineage>
</organism>
<evidence type="ECO:0000256" key="8">
    <source>
        <dbReference type="SAM" id="Phobius"/>
    </source>
</evidence>
<dbReference type="GO" id="GO:0005789">
    <property type="term" value="C:endoplasmic reticulum membrane"/>
    <property type="evidence" value="ECO:0007669"/>
    <property type="project" value="UniProtKB-SubCell"/>
</dbReference>
<keyword evidence="5" id="KW-0256">Endoplasmic reticulum</keyword>
<dbReference type="InterPro" id="IPR037185">
    <property type="entry name" value="EmrE-like"/>
</dbReference>
<keyword evidence="6 8" id="KW-1133">Transmembrane helix</keyword>
<keyword evidence="3" id="KW-0813">Transport</keyword>
<feature type="transmembrane region" description="Helical" evidence="8">
    <location>
        <begin position="16"/>
        <end position="37"/>
    </location>
</feature>
<dbReference type="InterPro" id="IPR013657">
    <property type="entry name" value="SCL35B1-4/HUT1"/>
</dbReference>
<keyword evidence="7 8" id="KW-0472">Membrane</keyword>
<evidence type="ECO:0000313" key="10">
    <source>
        <dbReference type="Proteomes" id="UP000276133"/>
    </source>
</evidence>
<sequence length="328" mass="37322">MSKLSNTSDNQSNKKLIICFFGIFFAYFLFGIIQEWITRTEYGELKERFTFTYCLVFFQCIANSIFSKLVLSYEKTKNDGSNKWLYPVCALTYLGAMLASNEALQHVSYPTQVLGKSVKPVPVMIFGVLIAHKRYHKAKYLAVLMIVLGIVLFMYKDKKTKPLDDPLPNHPFALIGFGELLLIVSLAMDGLTGAIQDRINGSHNRTNPHTMMYLMNIWSCFYLFFTIILTGEIFEFALFMQKFPNVVVKLILLSILGCIGQHFIFTTITNFGPLKCSIITTTRKFFTILGSVIIFSNPMSSRQWLGSVLVFIGLALDSKYGKEIKQKN</sequence>
<dbReference type="AlphaFoldDB" id="A0A3M7P5J7"/>
<protein>
    <submittedName>
        <fullName evidence="9">Solute carrier family 35 member B1-like</fullName>
    </submittedName>
</protein>
<evidence type="ECO:0000256" key="7">
    <source>
        <dbReference type="ARBA" id="ARBA00023136"/>
    </source>
</evidence>
<dbReference type="Pfam" id="PF08449">
    <property type="entry name" value="UAA"/>
    <property type="match status" value="1"/>
</dbReference>